<dbReference type="Proteomes" id="UP000677054">
    <property type="component" value="Unassembled WGS sequence"/>
</dbReference>
<keyword evidence="2" id="KW-0645">Protease</keyword>
<keyword evidence="5" id="KW-0547">Nucleotide-binding</keyword>
<dbReference type="Gene3D" id="2.60.120.260">
    <property type="entry name" value="Galactose-binding domain-like"/>
    <property type="match status" value="1"/>
</dbReference>
<evidence type="ECO:0000259" key="13">
    <source>
        <dbReference type="PROSITE" id="PS51829"/>
    </source>
</evidence>
<dbReference type="FunFam" id="2.60.120.260:FF:000006">
    <property type="entry name" value="Proprotein convertase subtilisin/kexin type 5"/>
    <property type="match status" value="1"/>
</dbReference>
<dbReference type="GO" id="GO:0016887">
    <property type="term" value="F:ATP hydrolysis activity"/>
    <property type="evidence" value="ECO:0007669"/>
    <property type="project" value="InterPro"/>
</dbReference>
<keyword evidence="15" id="KW-1185">Reference proteome</keyword>
<dbReference type="GO" id="GO:0034098">
    <property type="term" value="C:VCP-NPL4-UFD1 AAA ATPase complex"/>
    <property type="evidence" value="ECO:0007669"/>
    <property type="project" value="TreeGrafter"/>
</dbReference>
<dbReference type="InterPro" id="IPR009030">
    <property type="entry name" value="Growth_fac_rcpt_cys_sf"/>
</dbReference>
<evidence type="ECO:0000256" key="6">
    <source>
        <dbReference type="ARBA" id="ARBA00022801"/>
    </source>
</evidence>
<keyword evidence="3" id="KW-0165">Cleavage on pair of basic residues</keyword>
<dbReference type="SMART" id="SM00382">
    <property type="entry name" value="AAA"/>
    <property type="match status" value="2"/>
</dbReference>
<dbReference type="PANTHER" id="PTHR23077">
    <property type="entry name" value="AAA-FAMILY ATPASE"/>
    <property type="match status" value="1"/>
</dbReference>
<evidence type="ECO:0000256" key="3">
    <source>
        <dbReference type="ARBA" id="ARBA00022685"/>
    </source>
</evidence>
<dbReference type="CDD" id="cd00064">
    <property type="entry name" value="FU"/>
    <property type="match status" value="2"/>
</dbReference>
<dbReference type="PANTHER" id="PTHR23077:SF194">
    <property type="entry name" value="ATPASE FAMILY GENE 2 PROTEIN HOMOLOG B"/>
    <property type="match status" value="1"/>
</dbReference>
<evidence type="ECO:0000313" key="15">
    <source>
        <dbReference type="Proteomes" id="UP000677054"/>
    </source>
</evidence>
<feature type="non-terminal residue" evidence="14">
    <location>
        <position position="1047"/>
    </location>
</feature>
<keyword evidence="4" id="KW-0732">Signal</keyword>
<reference evidence="14" key="1">
    <citation type="submission" date="2020-11" db="EMBL/GenBank/DDBJ databases">
        <authorList>
            <person name="Tran Van P."/>
        </authorList>
    </citation>
    <scope>NUCLEOTIDE SEQUENCE</scope>
</reference>
<evidence type="ECO:0000256" key="5">
    <source>
        <dbReference type="ARBA" id="ARBA00022741"/>
    </source>
</evidence>
<protein>
    <recommendedName>
        <fullName evidence="13">P/Homo B domain-containing protein</fullName>
    </recommendedName>
</protein>
<evidence type="ECO:0000256" key="1">
    <source>
        <dbReference type="ARBA" id="ARBA00005325"/>
    </source>
</evidence>
<dbReference type="PROSITE" id="PS51829">
    <property type="entry name" value="P_HOMO_B"/>
    <property type="match status" value="1"/>
</dbReference>
<evidence type="ECO:0000256" key="12">
    <source>
        <dbReference type="SAM" id="Phobius"/>
    </source>
</evidence>
<dbReference type="InterPro" id="IPR002884">
    <property type="entry name" value="P_dom"/>
</dbReference>
<dbReference type="GO" id="GO:0004252">
    <property type="term" value="F:serine-type endopeptidase activity"/>
    <property type="evidence" value="ECO:0007669"/>
    <property type="project" value="InterPro"/>
</dbReference>
<evidence type="ECO:0000256" key="8">
    <source>
        <dbReference type="ARBA" id="ARBA00022840"/>
    </source>
</evidence>
<dbReference type="EMBL" id="LR902570">
    <property type="protein sequence ID" value="CAD7250748.1"/>
    <property type="molecule type" value="Genomic_DNA"/>
</dbReference>
<dbReference type="EMBL" id="CAJPEV010003053">
    <property type="protein sequence ID" value="CAG0898772.1"/>
    <property type="molecule type" value="Genomic_DNA"/>
</dbReference>
<dbReference type="GO" id="GO:0031593">
    <property type="term" value="F:polyubiquitin modification-dependent protein binding"/>
    <property type="evidence" value="ECO:0007669"/>
    <property type="project" value="TreeGrafter"/>
</dbReference>
<evidence type="ECO:0000256" key="10">
    <source>
        <dbReference type="ARBA" id="ARBA00023145"/>
    </source>
</evidence>
<dbReference type="SUPFAM" id="SSF49785">
    <property type="entry name" value="Galactose-binding domain-like"/>
    <property type="match status" value="1"/>
</dbReference>
<keyword evidence="7" id="KW-0720">Serine protease</keyword>
<dbReference type="PROSITE" id="PS00674">
    <property type="entry name" value="AAA"/>
    <property type="match status" value="1"/>
</dbReference>
<dbReference type="SMART" id="SM00261">
    <property type="entry name" value="FU"/>
    <property type="match status" value="2"/>
</dbReference>
<keyword evidence="11" id="KW-0325">Glycoprotein</keyword>
<gene>
    <name evidence="14" type="ORF">DSTB1V02_LOCUS10517</name>
</gene>
<evidence type="ECO:0000313" key="14">
    <source>
        <dbReference type="EMBL" id="CAD7250748.1"/>
    </source>
</evidence>
<dbReference type="GO" id="GO:0005634">
    <property type="term" value="C:nucleus"/>
    <property type="evidence" value="ECO:0007669"/>
    <property type="project" value="TreeGrafter"/>
</dbReference>
<dbReference type="SUPFAM" id="SSF57184">
    <property type="entry name" value="Growth factor receptor domain"/>
    <property type="match status" value="1"/>
</dbReference>
<evidence type="ECO:0000256" key="11">
    <source>
        <dbReference type="ARBA" id="ARBA00023180"/>
    </source>
</evidence>
<dbReference type="Gene3D" id="1.10.8.60">
    <property type="match status" value="2"/>
</dbReference>
<keyword evidence="10" id="KW-0865">Zymogen</keyword>
<evidence type="ECO:0000256" key="4">
    <source>
        <dbReference type="ARBA" id="ARBA00022729"/>
    </source>
</evidence>
<dbReference type="Pfam" id="PF01483">
    <property type="entry name" value="P_proprotein"/>
    <property type="match status" value="1"/>
</dbReference>
<dbReference type="InterPro" id="IPR050168">
    <property type="entry name" value="AAA_ATPase_domain"/>
</dbReference>
<dbReference type="SUPFAM" id="SSF52540">
    <property type="entry name" value="P-loop containing nucleoside triphosphate hydrolases"/>
    <property type="match status" value="2"/>
</dbReference>
<keyword evidence="12" id="KW-1133">Transmembrane helix</keyword>
<keyword evidence="9" id="KW-0175">Coiled coil</keyword>
<dbReference type="Gene3D" id="3.40.50.300">
    <property type="entry name" value="P-loop containing nucleotide triphosphate hydrolases"/>
    <property type="match status" value="2"/>
</dbReference>
<dbReference type="GO" id="GO:0097352">
    <property type="term" value="P:autophagosome maturation"/>
    <property type="evidence" value="ECO:0007669"/>
    <property type="project" value="TreeGrafter"/>
</dbReference>
<dbReference type="Pfam" id="PF00004">
    <property type="entry name" value="AAA"/>
    <property type="match status" value="2"/>
</dbReference>
<keyword evidence="12" id="KW-0472">Membrane</keyword>
<keyword evidence="12" id="KW-0812">Transmembrane</keyword>
<dbReference type="InterPro" id="IPR006212">
    <property type="entry name" value="Furin_repeat"/>
</dbReference>
<evidence type="ECO:0000256" key="2">
    <source>
        <dbReference type="ARBA" id="ARBA00022670"/>
    </source>
</evidence>
<sequence>MDAHGMVKLSRTWKTVPIQERCEIPASHINKLIPSKSQVTLPLEVKQSDCPNINFLEHVQAKVTLAATRRGDIQIFLTSPAGTRSTLLALRPKDAARSGFNAWPFMTVHSWGESPIGLWQLEIHNEGRYLGPFVSLLIVEPLFRTSIAIWGLTLYGTKESPDGTEPAKNPPYRGGLPAPLPPHGNEISIVEHDGDDPDMLRNGSCRTVDSVSGLCLGCSEGHILMAGKCLDSCPVGTYLLTGEESSCQPCHYSCRTCIGPLPFLCKSCWNDASLHPDSRGRMYCHPRLLISEMKQLDRGHSILAVGFGICLIFLASLLIFVLTWYRCKWQQTMDSERIRYSSLSSSLSPEYIHSPGPPHSESTTKFIHSCEDSESRWELPVSEFVEAGLKVGEWRLIQDSPSRIYPDSQMPNCGERLDLEEKPQVQKVTSVSVKVVLKSGPRALRSMNLLNKGVGRLLQSFHFVPGSILCCGDHPVAQRLAIDTVIVDGVDNILSKSTIIYRLSRGGEVHISQTITKDRFQQIQDAEKVPKHWNMDLVKHVEEMLSASTINQGILLTGPSGCGKHHLVRLVATRQSAFLVVVQPDSDLQRLKHYVADILSQAAEGKTILFLRDVDSICPYRDASGRNSDGRRRTTYVMGAMDTLMGKGVWILGSSERPQDIDPAIRRNGRLGHLVQVKLPNAVERREILREEGIEEAVAEAVALHTASFSPSDLRHLIACAIQQAAFQSRVPFSGKLTQEDFDKVLPRVSPSILTASSASLPSSFSSETSSWDSLGGLHPVKARLRLALELPIKHPAAFRRLGILLVGEPGCGKTSLVRAVASCFSHLTCFSLSPASVLSPYVGDSEKFLSETFQHARIVQPSLIFLDEIDVLTGSRNQDSGKRSVHEKLLSTLLNEMDGISSSSSSQVVVVGATNRVGVIDEALRRPGRLDWVLEIPVPDERDRLDILRVLTRRSELDVDVCLETLARLTRGMNGSRLASLTREVSDMPFTLLQPFHIIFFYDSTCCLTQAGLRALEKRGFLADSICMEDFLSLLKSHDQECLDDS</sequence>
<dbReference type="GO" id="GO:0030970">
    <property type="term" value="P:retrograde protein transport, ER to cytosol"/>
    <property type="evidence" value="ECO:0007669"/>
    <property type="project" value="TreeGrafter"/>
</dbReference>
<keyword evidence="6" id="KW-0378">Hydrolase</keyword>
<comment type="similarity">
    <text evidence="1">Belongs to the peptidase S8 family. Furin subfamily.</text>
</comment>
<keyword evidence="8" id="KW-0067">ATP-binding</keyword>
<dbReference type="InterPro" id="IPR003593">
    <property type="entry name" value="AAA+_ATPase"/>
</dbReference>
<dbReference type="InterPro" id="IPR008979">
    <property type="entry name" value="Galactose-bd-like_sf"/>
</dbReference>
<evidence type="ECO:0000256" key="7">
    <source>
        <dbReference type="ARBA" id="ARBA00022825"/>
    </source>
</evidence>
<dbReference type="InterPro" id="IPR027417">
    <property type="entry name" value="P-loop_NTPase"/>
</dbReference>
<dbReference type="GO" id="GO:0005829">
    <property type="term" value="C:cytosol"/>
    <property type="evidence" value="ECO:0007669"/>
    <property type="project" value="TreeGrafter"/>
</dbReference>
<dbReference type="Gene3D" id="2.10.220.10">
    <property type="entry name" value="Hormone Receptor, Insulin-like Growth Factor Receptor 1, Chain A, domain 2"/>
    <property type="match status" value="1"/>
</dbReference>
<feature type="domain" description="P/Homo B" evidence="13">
    <location>
        <begin position="15"/>
        <end position="160"/>
    </location>
</feature>
<dbReference type="GO" id="GO:0051228">
    <property type="term" value="P:mitotic spindle disassembly"/>
    <property type="evidence" value="ECO:0007669"/>
    <property type="project" value="TreeGrafter"/>
</dbReference>
<accession>A0A7R9AB81</accession>
<dbReference type="InterPro" id="IPR003960">
    <property type="entry name" value="ATPase_AAA_CS"/>
</dbReference>
<dbReference type="GO" id="GO:0005524">
    <property type="term" value="F:ATP binding"/>
    <property type="evidence" value="ECO:0007669"/>
    <property type="project" value="UniProtKB-KW"/>
</dbReference>
<dbReference type="AlphaFoldDB" id="A0A7R9AB81"/>
<dbReference type="InterPro" id="IPR003959">
    <property type="entry name" value="ATPase_AAA_core"/>
</dbReference>
<name>A0A7R9AB81_9CRUS</name>
<evidence type="ECO:0000256" key="9">
    <source>
        <dbReference type="ARBA" id="ARBA00023054"/>
    </source>
</evidence>
<feature type="transmembrane region" description="Helical" evidence="12">
    <location>
        <begin position="302"/>
        <end position="325"/>
    </location>
</feature>
<proteinExistence type="inferred from homology"/>
<organism evidence="14">
    <name type="scientific">Darwinula stevensoni</name>
    <dbReference type="NCBI Taxonomy" id="69355"/>
    <lineage>
        <taxon>Eukaryota</taxon>
        <taxon>Metazoa</taxon>
        <taxon>Ecdysozoa</taxon>
        <taxon>Arthropoda</taxon>
        <taxon>Crustacea</taxon>
        <taxon>Oligostraca</taxon>
        <taxon>Ostracoda</taxon>
        <taxon>Podocopa</taxon>
        <taxon>Podocopida</taxon>
        <taxon>Darwinulocopina</taxon>
        <taxon>Darwinuloidea</taxon>
        <taxon>Darwinulidae</taxon>
        <taxon>Darwinula</taxon>
    </lineage>
</organism>
<dbReference type="FunFam" id="3.40.50.300:FF:001025">
    <property type="entry name" value="ATPase family, AAA domain-containing 2B"/>
    <property type="match status" value="1"/>
</dbReference>